<keyword evidence="1" id="KW-1133">Transmembrane helix</keyword>
<gene>
    <name evidence="2" type="ORF">BDV98DRAFT_251998</name>
</gene>
<feature type="transmembrane region" description="Helical" evidence="1">
    <location>
        <begin position="67"/>
        <end position="91"/>
    </location>
</feature>
<sequence length="304" mass="33108">MASNITNASNGMSAEEVEMLTWAGFNIKLNFMIMVAQVLAYGAYVVLAVIAVAMLSKRPRKSVEGWALLLMLCVTFIFITLETSFGLVMAFSKVQKYLIDNSDLPYPNRLEAYGMQSWLNWSGPIMILVGNGGDVGLLFLINDVLAVWRAFAVLRCGIRSVVGIILSVLVVITTGIFIPITVIQILDYHRPFYPGTSIIAVLGVTGSVVSITTNLVATGMMAHAAYTYRSLENTSGLRLSSGRILVFLTESGAFYAIIQITRLGLSLAPGTTEYTSMRYGSSVFLSMSLVMTVRLALSPFPLPR</sequence>
<organism evidence="2 3">
    <name type="scientific">Pterulicium gracile</name>
    <dbReference type="NCBI Taxonomy" id="1884261"/>
    <lineage>
        <taxon>Eukaryota</taxon>
        <taxon>Fungi</taxon>
        <taxon>Dikarya</taxon>
        <taxon>Basidiomycota</taxon>
        <taxon>Agaricomycotina</taxon>
        <taxon>Agaricomycetes</taxon>
        <taxon>Agaricomycetidae</taxon>
        <taxon>Agaricales</taxon>
        <taxon>Pleurotineae</taxon>
        <taxon>Pterulaceae</taxon>
        <taxon>Pterulicium</taxon>
    </lineage>
</organism>
<evidence type="ECO:0000256" key="1">
    <source>
        <dbReference type="SAM" id="Phobius"/>
    </source>
</evidence>
<feature type="transmembrane region" description="Helical" evidence="1">
    <location>
        <begin position="244"/>
        <end position="265"/>
    </location>
</feature>
<keyword evidence="3" id="KW-1185">Reference proteome</keyword>
<evidence type="ECO:0000313" key="2">
    <source>
        <dbReference type="EMBL" id="TFK97843.1"/>
    </source>
</evidence>
<accession>A0A5C3QHP8</accession>
<name>A0A5C3QHP8_9AGAR</name>
<feature type="transmembrane region" description="Helical" evidence="1">
    <location>
        <begin position="277"/>
        <end position="297"/>
    </location>
</feature>
<dbReference type="Proteomes" id="UP000305067">
    <property type="component" value="Unassembled WGS sequence"/>
</dbReference>
<evidence type="ECO:0000313" key="3">
    <source>
        <dbReference type="Proteomes" id="UP000305067"/>
    </source>
</evidence>
<feature type="transmembrane region" description="Helical" evidence="1">
    <location>
        <begin position="198"/>
        <end position="223"/>
    </location>
</feature>
<dbReference type="AlphaFoldDB" id="A0A5C3QHP8"/>
<feature type="transmembrane region" description="Helical" evidence="1">
    <location>
        <begin position="160"/>
        <end position="186"/>
    </location>
</feature>
<feature type="transmembrane region" description="Helical" evidence="1">
    <location>
        <begin position="125"/>
        <end position="148"/>
    </location>
</feature>
<feature type="transmembrane region" description="Helical" evidence="1">
    <location>
        <begin position="31"/>
        <end position="55"/>
    </location>
</feature>
<dbReference type="OrthoDB" id="2744793at2759"/>
<dbReference type="EMBL" id="ML178844">
    <property type="protein sequence ID" value="TFK97843.1"/>
    <property type="molecule type" value="Genomic_DNA"/>
</dbReference>
<keyword evidence="1" id="KW-0472">Membrane</keyword>
<protein>
    <submittedName>
        <fullName evidence="2">Uncharacterized protein</fullName>
    </submittedName>
</protein>
<proteinExistence type="predicted"/>
<keyword evidence="1" id="KW-0812">Transmembrane</keyword>
<reference evidence="2 3" key="1">
    <citation type="journal article" date="2019" name="Nat. Ecol. Evol.">
        <title>Megaphylogeny resolves global patterns of mushroom evolution.</title>
        <authorList>
            <person name="Varga T."/>
            <person name="Krizsan K."/>
            <person name="Foldi C."/>
            <person name="Dima B."/>
            <person name="Sanchez-Garcia M."/>
            <person name="Sanchez-Ramirez S."/>
            <person name="Szollosi G.J."/>
            <person name="Szarkandi J.G."/>
            <person name="Papp V."/>
            <person name="Albert L."/>
            <person name="Andreopoulos W."/>
            <person name="Angelini C."/>
            <person name="Antonin V."/>
            <person name="Barry K.W."/>
            <person name="Bougher N.L."/>
            <person name="Buchanan P."/>
            <person name="Buyck B."/>
            <person name="Bense V."/>
            <person name="Catcheside P."/>
            <person name="Chovatia M."/>
            <person name="Cooper J."/>
            <person name="Damon W."/>
            <person name="Desjardin D."/>
            <person name="Finy P."/>
            <person name="Geml J."/>
            <person name="Haridas S."/>
            <person name="Hughes K."/>
            <person name="Justo A."/>
            <person name="Karasinski D."/>
            <person name="Kautmanova I."/>
            <person name="Kiss B."/>
            <person name="Kocsube S."/>
            <person name="Kotiranta H."/>
            <person name="LaButti K.M."/>
            <person name="Lechner B.E."/>
            <person name="Liimatainen K."/>
            <person name="Lipzen A."/>
            <person name="Lukacs Z."/>
            <person name="Mihaltcheva S."/>
            <person name="Morgado L.N."/>
            <person name="Niskanen T."/>
            <person name="Noordeloos M.E."/>
            <person name="Ohm R.A."/>
            <person name="Ortiz-Santana B."/>
            <person name="Ovrebo C."/>
            <person name="Racz N."/>
            <person name="Riley R."/>
            <person name="Savchenko A."/>
            <person name="Shiryaev A."/>
            <person name="Soop K."/>
            <person name="Spirin V."/>
            <person name="Szebenyi C."/>
            <person name="Tomsovsky M."/>
            <person name="Tulloss R.E."/>
            <person name="Uehling J."/>
            <person name="Grigoriev I.V."/>
            <person name="Vagvolgyi C."/>
            <person name="Papp T."/>
            <person name="Martin F.M."/>
            <person name="Miettinen O."/>
            <person name="Hibbett D.S."/>
            <person name="Nagy L.G."/>
        </authorList>
    </citation>
    <scope>NUCLEOTIDE SEQUENCE [LARGE SCALE GENOMIC DNA]</scope>
    <source>
        <strain evidence="2 3">CBS 309.79</strain>
    </source>
</reference>